<feature type="binding site" evidence="10">
    <location>
        <position position="30"/>
    </location>
    <ligand>
        <name>NAD(+)</name>
        <dbReference type="ChEBI" id="CHEBI:57540"/>
    </ligand>
</feature>
<gene>
    <name evidence="12" type="primary">aglM</name>
    <name evidence="12" type="ORF">ACFPM1_12920</name>
</gene>
<evidence type="ECO:0000256" key="1">
    <source>
        <dbReference type="ARBA" id="ARBA00004701"/>
    </source>
</evidence>
<dbReference type="RefSeq" id="WP_256411438.1">
    <property type="nucleotide sequence ID" value="NZ_JANHDM010000004.1"/>
</dbReference>
<feature type="binding site" evidence="9">
    <location>
        <begin position="164"/>
        <end position="167"/>
    </location>
    <ligand>
        <name>substrate</name>
    </ligand>
</feature>
<dbReference type="PANTHER" id="PTHR43750:SF3">
    <property type="entry name" value="UDP-GLUCOSE 6-DEHYDROGENASE TUAD"/>
    <property type="match status" value="1"/>
</dbReference>
<comment type="pathway">
    <text evidence="1">Nucleotide-sugar biosynthesis; UDP-alpha-D-glucuronate biosynthesis; UDP-alpha-D-glucuronate from UDP-alpha-D-glucose: step 1/1.</text>
</comment>
<dbReference type="InterPro" id="IPR014026">
    <property type="entry name" value="UDP-Glc/GDP-Man_DH_dimer"/>
</dbReference>
<protein>
    <recommendedName>
        <fullName evidence="3 7">UDP-glucose 6-dehydrogenase</fullName>
        <ecNumber evidence="3 7">1.1.1.22</ecNumber>
    </recommendedName>
</protein>
<evidence type="ECO:0000256" key="10">
    <source>
        <dbReference type="PIRSR" id="PIRSR500134-3"/>
    </source>
</evidence>
<feature type="binding site" evidence="10">
    <location>
        <position position="132"/>
    </location>
    <ligand>
        <name>NAD(+)</name>
        <dbReference type="ChEBI" id="CHEBI:57540"/>
    </ligand>
</feature>
<dbReference type="EMBL" id="JBHSKY010000015">
    <property type="protein sequence ID" value="MFC5279652.1"/>
    <property type="molecule type" value="Genomic_DNA"/>
</dbReference>
<dbReference type="AlphaFoldDB" id="A0ABD5R418"/>
<dbReference type="InterPro" id="IPR054886">
    <property type="entry name" value="UDPGDh_AglM"/>
</dbReference>
<dbReference type="NCBIfam" id="NF041297">
    <property type="entry name" value="UDPGDh_AglM"/>
    <property type="match status" value="1"/>
</dbReference>
<feature type="binding site" evidence="10">
    <location>
        <position position="342"/>
    </location>
    <ligand>
        <name>NAD(+)</name>
        <dbReference type="ChEBI" id="CHEBI:57540"/>
    </ligand>
</feature>
<evidence type="ECO:0000256" key="6">
    <source>
        <dbReference type="ARBA" id="ARBA00047473"/>
    </source>
</evidence>
<feature type="binding site" evidence="9">
    <location>
        <position position="273"/>
    </location>
    <ligand>
        <name>substrate</name>
    </ligand>
</feature>
<keyword evidence="5 7" id="KW-0520">NAD</keyword>
<feature type="domain" description="UDP-glucose/GDP-mannose dehydrogenase C-terminal" evidence="11">
    <location>
        <begin position="328"/>
        <end position="427"/>
    </location>
</feature>
<evidence type="ECO:0000256" key="8">
    <source>
        <dbReference type="PIRSR" id="PIRSR500134-1"/>
    </source>
</evidence>
<feature type="binding site" evidence="10">
    <location>
        <position position="84"/>
    </location>
    <ligand>
        <name>NAD(+)</name>
        <dbReference type="ChEBI" id="CHEBI:57540"/>
    </ligand>
</feature>
<accession>A0ABD5R418</accession>
<keyword evidence="4 7" id="KW-0560">Oxidoreductase</keyword>
<evidence type="ECO:0000313" key="13">
    <source>
        <dbReference type="Proteomes" id="UP001596118"/>
    </source>
</evidence>
<dbReference type="InterPro" id="IPR017476">
    <property type="entry name" value="UDP-Glc/GDP-Man"/>
</dbReference>
<evidence type="ECO:0000259" key="11">
    <source>
        <dbReference type="SMART" id="SM00984"/>
    </source>
</evidence>
<dbReference type="InterPro" id="IPR008927">
    <property type="entry name" value="6-PGluconate_DH-like_C_sf"/>
</dbReference>
<comment type="caution">
    <text evidence="12">The sequence shown here is derived from an EMBL/GenBank/DDBJ whole genome shotgun (WGS) entry which is preliminary data.</text>
</comment>
<dbReference type="PIRSF" id="PIRSF000124">
    <property type="entry name" value="UDPglc_GDPman_dh"/>
    <property type="match status" value="1"/>
</dbReference>
<reference evidence="12 13" key="1">
    <citation type="journal article" date="2019" name="Int. J. Syst. Evol. Microbiol.">
        <title>The Global Catalogue of Microorganisms (GCM) 10K type strain sequencing project: providing services to taxonomists for standard genome sequencing and annotation.</title>
        <authorList>
            <consortium name="The Broad Institute Genomics Platform"/>
            <consortium name="The Broad Institute Genome Sequencing Center for Infectious Disease"/>
            <person name="Wu L."/>
            <person name="Ma J."/>
        </authorList>
    </citation>
    <scope>NUCLEOTIDE SEQUENCE [LARGE SCALE GENOMIC DNA]</scope>
    <source>
        <strain evidence="12 13">CGMCC 1.12124</strain>
    </source>
</reference>
<dbReference type="NCBIfam" id="TIGR03026">
    <property type="entry name" value="NDP-sugDHase"/>
    <property type="match status" value="1"/>
</dbReference>
<dbReference type="Gene3D" id="1.20.5.100">
    <property type="entry name" value="Cytochrome c1, transmembrane anchor, C-terminal"/>
    <property type="match status" value="1"/>
</dbReference>
<evidence type="ECO:0000256" key="7">
    <source>
        <dbReference type="PIRNR" id="PIRNR000124"/>
    </source>
</evidence>
<evidence type="ECO:0000256" key="5">
    <source>
        <dbReference type="ARBA" id="ARBA00023027"/>
    </source>
</evidence>
<feature type="binding site" evidence="9">
    <location>
        <position position="335"/>
    </location>
    <ligand>
        <name>substrate</name>
    </ligand>
</feature>
<dbReference type="InterPro" id="IPR028357">
    <property type="entry name" value="UDPglc_DH_bac"/>
</dbReference>
<organism evidence="12 13">
    <name type="scientific">Halorubrum rubrum</name>
    <dbReference type="NCBI Taxonomy" id="1126240"/>
    <lineage>
        <taxon>Archaea</taxon>
        <taxon>Methanobacteriati</taxon>
        <taxon>Methanobacteriota</taxon>
        <taxon>Stenosarchaea group</taxon>
        <taxon>Halobacteria</taxon>
        <taxon>Halobacteriales</taxon>
        <taxon>Haloferacaceae</taxon>
        <taxon>Halorubrum</taxon>
    </lineage>
</organism>
<dbReference type="SUPFAM" id="SSF48179">
    <property type="entry name" value="6-phosphogluconate dehydrogenase C-terminal domain-like"/>
    <property type="match status" value="1"/>
</dbReference>
<dbReference type="Pfam" id="PF03721">
    <property type="entry name" value="UDPG_MGDP_dh_N"/>
    <property type="match status" value="1"/>
</dbReference>
<evidence type="ECO:0000256" key="2">
    <source>
        <dbReference type="ARBA" id="ARBA00006601"/>
    </source>
</evidence>
<dbReference type="InterPro" id="IPR014027">
    <property type="entry name" value="UDP-Glc/GDP-Man_DH_C"/>
</dbReference>
<dbReference type="SMART" id="SM00984">
    <property type="entry name" value="UDPG_MGDP_dh_C"/>
    <property type="match status" value="1"/>
</dbReference>
<dbReference type="InterPro" id="IPR001732">
    <property type="entry name" value="UDP-Glc/GDP-Man_DH_N"/>
</dbReference>
<dbReference type="InterPro" id="IPR036291">
    <property type="entry name" value="NAD(P)-bd_dom_sf"/>
</dbReference>
<dbReference type="Pfam" id="PF03720">
    <property type="entry name" value="UDPG_MGDP_dh_C"/>
    <property type="match status" value="1"/>
</dbReference>
<dbReference type="Proteomes" id="UP001596118">
    <property type="component" value="Unassembled WGS sequence"/>
</dbReference>
<feature type="binding site" evidence="9">
    <location>
        <begin position="265"/>
        <end position="269"/>
    </location>
    <ligand>
        <name>substrate</name>
    </ligand>
</feature>
<name>A0ABD5R418_9EURY</name>
<feature type="binding site" evidence="10">
    <location>
        <position position="167"/>
    </location>
    <ligand>
        <name>NAD(+)</name>
        <dbReference type="ChEBI" id="CHEBI:57540"/>
    </ligand>
</feature>
<feature type="binding site" evidence="9">
    <location>
        <position position="220"/>
    </location>
    <ligand>
        <name>substrate</name>
    </ligand>
</feature>
<dbReference type="GO" id="GO:0003979">
    <property type="term" value="F:UDP-glucose 6-dehydrogenase activity"/>
    <property type="evidence" value="ECO:0007669"/>
    <property type="project" value="UniProtKB-EC"/>
</dbReference>
<dbReference type="SUPFAM" id="SSF51735">
    <property type="entry name" value="NAD(P)-binding Rossmann-fold domains"/>
    <property type="match status" value="1"/>
</dbReference>
<dbReference type="PROSITE" id="PS51257">
    <property type="entry name" value="PROKAR_LIPOPROTEIN"/>
    <property type="match status" value="1"/>
</dbReference>
<sequence>MRVSVVGSGYVGTTLAACLADAGHDVTAVDIDPDVVAAINDGHAAIHEPGLDELLAEHAGDRLRATTAYDGVPDADLTFLAVGTPSNSDGSIDLAGLSAAAETVGKAIARASDGATGGTGENDRHLVVIKSTITPGGVATIRDAVRRGAGPVADRVEVATNPEFLREGTAVADFKQPDKVVFGTEATWALDRLEALYEPLLETTDAPVVRTDPETAVTIKYANNAFLASKVSLANDLGNVCKAFGIDAYEVMDAVGLDDRIGARFLRSGVGWGGSCFPKDVDALRAAAREQGYEPAMLDAAVAVNDGQPERMLELLDSHVDVAGDRVAVLGLAFKPGTDDTRNSRAIPVIEGLLERDAAVVGYDPVATETMRERFPDIEYAESAGEAIEGAVGALVVTDWDEFAALDGEFDAMAEPVVIDGRRIVERREGITYEGLTW</sequence>
<evidence type="ECO:0000313" key="12">
    <source>
        <dbReference type="EMBL" id="MFC5279652.1"/>
    </source>
</evidence>
<dbReference type="PIRSF" id="PIRSF500134">
    <property type="entry name" value="UDPglc_DH_bac"/>
    <property type="match status" value="1"/>
</dbReference>
<dbReference type="InterPro" id="IPR036220">
    <property type="entry name" value="UDP-Glc/GDP-Man_DH_C_sf"/>
</dbReference>
<comment type="similarity">
    <text evidence="2 7">Belongs to the UDP-glucose/GDP-mannose dehydrogenase family.</text>
</comment>
<keyword evidence="13" id="KW-1185">Reference proteome</keyword>
<dbReference type="EC" id="1.1.1.22" evidence="3 7"/>
<evidence type="ECO:0000256" key="4">
    <source>
        <dbReference type="ARBA" id="ARBA00023002"/>
    </source>
</evidence>
<feature type="binding site" evidence="10">
    <location>
        <position position="279"/>
    </location>
    <ligand>
        <name>NAD(+)</name>
        <dbReference type="ChEBI" id="CHEBI:57540"/>
    </ligand>
</feature>
<dbReference type="SUPFAM" id="SSF52413">
    <property type="entry name" value="UDP-glucose/GDP-mannose dehydrogenase C-terminal domain"/>
    <property type="match status" value="1"/>
</dbReference>
<evidence type="ECO:0000256" key="3">
    <source>
        <dbReference type="ARBA" id="ARBA00012954"/>
    </source>
</evidence>
<dbReference type="Gene3D" id="3.40.50.720">
    <property type="entry name" value="NAD(P)-binding Rossmann-like Domain"/>
    <property type="match status" value="2"/>
</dbReference>
<feature type="active site" description="Nucleophile" evidence="8">
    <location>
        <position position="276"/>
    </location>
</feature>
<comment type="catalytic activity">
    <reaction evidence="6 7">
        <text>UDP-alpha-D-glucose + 2 NAD(+) + H2O = UDP-alpha-D-glucuronate + 2 NADH + 3 H(+)</text>
        <dbReference type="Rhea" id="RHEA:23596"/>
        <dbReference type="ChEBI" id="CHEBI:15377"/>
        <dbReference type="ChEBI" id="CHEBI:15378"/>
        <dbReference type="ChEBI" id="CHEBI:57540"/>
        <dbReference type="ChEBI" id="CHEBI:57945"/>
        <dbReference type="ChEBI" id="CHEBI:58052"/>
        <dbReference type="ChEBI" id="CHEBI:58885"/>
        <dbReference type="EC" id="1.1.1.22"/>
    </reaction>
</comment>
<evidence type="ECO:0000256" key="9">
    <source>
        <dbReference type="PIRSR" id="PIRSR500134-2"/>
    </source>
</evidence>
<proteinExistence type="inferred from homology"/>
<dbReference type="PANTHER" id="PTHR43750">
    <property type="entry name" value="UDP-GLUCOSE 6-DEHYDROGENASE TUAD"/>
    <property type="match status" value="1"/>
</dbReference>
<dbReference type="Pfam" id="PF00984">
    <property type="entry name" value="UDPG_MGDP_dh"/>
    <property type="match status" value="1"/>
</dbReference>